<dbReference type="GO" id="GO:0005634">
    <property type="term" value="C:nucleus"/>
    <property type="evidence" value="ECO:0007669"/>
    <property type="project" value="UniProtKB-SubCell"/>
</dbReference>
<accession>A0A8J5H445</accession>
<evidence type="ECO:0000256" key="4">
    <source>
        <dbReference type="ARBA" id="ARBA00023163"/>
    </source>
</evidence>
<organism evidence="8 9">
    <name type="scientific">Zingiber officinale</name>
    <name type="common">Ginger</name>
    <name type="synonym">Amomum zingiber</name>
    <dbReference type="NCBI Taxonomy" id="94328"/>
    <lineage>
        <taxon>Eukaryota</taxon>
        <taxon>Viridiplantae</taxon>
        <taxon>Streptophyta</taxon>
        <taxon>Embryophyta</taxon>
        <taxon>Tracheophyta</taxon>
        <taxon>Spermatophyta</taxon>
        <taxon>Magnoliopsida</taxon>
        <taxon>Liliopsida</taxon>
        <taxon>Zingiberales</taxon>
        <taxon>Zingiberaceae</taxon>
        <taxon>Zingiber</taxon>
    </lineage>
</organism>
<name>A0A8J5H445_ZINOF</name>
<keyword evidence="5" id="KW-0539">Nucleus</keyword>
<dbReference type="SMART" id="SM00774">
    <property type="entry name" value="WRKY"/>
    <property type="match status" value="1"/>
</dbReference>
<evidence type="ECO:0000256" key="3">
    <source>
        <dbReference type="ARBA" id="ARBA00023125"/>
    </source>
</evidence>
<dbReference type="GO" id="GO:0003700">
    <property type="term" value="F:DNA-binding transcription factor activity"/>
    <property type="evidence" value="ECO:0007669"/>
    <property type="project" value="InterPro"/>
</dbReference>
<dbReference type="AlphaFoldDB" id="A0A8J5H445"/>
<evidence type="ECO:0000259" key="7">
    <source>
        <dbReference type="PROSITE" id="PS50811"/>
    </source>
</evidence>
<feature type="region of interest" description="Disordered" evidence="6">
    <location>
        <begin position="180"/>
        <end position="212"/>
    </location>
</feature>
<dbReference type="InterPro" id="IPR044810">
    <property type="entry name" value="WRKY_plant"/>
</dbReference>
<evidence type="ECO:0000256" key="2">
    <source>
        <dbReference type="ARBA" id="ARBA00023015"/>
    </source>
</evidence>
<proteinExistence type="predicted"/>
<reference evidence="8 9" key="1">
    <citation type="submission" date="2020-08" db="EMBL/GenBank/DDBJ databases">
        <title>Plant Genome Project.</title>
        <authorList>
            <person name="Zhang R.-G."/>
        </authorList>
    </citation>
    <scope>NUCLEOTIDE SEQUENCE [LARGE SCALE GENOMIC DNA]</scope>
    <source>
        <tissue evidence="8">Rhizome</tissue>
    </source>
</reference>
<sequence>MQFIKPQAARAAEPSAAPEDSWPCGHGVAIRDINRAHELMTQLHAVLLQFPAGSTWSRLGGDIIKDILKLTTSALSALQSGERIAGEKRKASRKEEDKWAVVTTVPYEDGHQWRKYGQKSITNAEHPRSYFRCTYKEEQGCEAKKTVQQEDGHVDPPKFTVEYTARHTCKLSVSTTCLPFQKPSQPPPTSDRLITSSSTSSSPSLVAASTGAKVDYQSPEKSFNRDLDLPQVCSQVRDEMLEDWDWELDDLLGRTSSTLELDMFGDDYHECYKSKEKGERETKAKLIFLVLFCLYAPAP</sequence>
<evidence type="ECO:0000256" key="1">
    <source>
        <dbReference type="ARBA" id="ARBA00004123"/>
    </source>
</evidence>
<dbReference type="Proteomes" id="UP000734854">
    <property type="component" value="Unassembled WGS sequence"/>
</dbReference>
<evidence type="ECO:0000256" key="5">
    <source>
        <dbReference type="ARBA" id="ARBA00023242"/>
    </source>
</evidence>
<dbReference type="InterPro" id="IPR036576">
    <property type="entry name" value="WRKY_dom_sf"/>
</dbReference>
<dbReference type="Pfam" id="PF03106">
    <property type="entry name" value="WRKY"/>
    <property type="match status" value="1"/>
</dbReference>
<feature type="region of interest" description="Disordered" evidence="6">
    <location>
        <begin position="1"/>
        <end position="23"/>
    </location>
</feature>
<keyword evidence="3" id="KW-0238">DNA-binding</keyword>
<keyword evidence="2" id="KW-0805">Transcription regulation</keyword>
<gene>
    <name evidence="8" type="ORF">ZIOFF_027372</name>
</gene>
<dbReference type="PROSITE" id="PS50811">
    <property type="entry name" value="WRKY"/>
    <property type="match status" value="1"/>
</dbReference>
<feature type="compositionally biased region" description="Low complexity" evidence="6">
    <location>
        <begin position="8"/>
        <end position="19"/>
    </location>
</feature>
<feature type="compositionally biased region" description="Low complexity" evidence="6">
    <location>
        <begin position="190"/>
        <end position="210"/>
    </location>
</feature>
<evidence type="ECO:0000256" key="6">
    <source>
        <dbReference type="SAM" id="MobiDB-lite"/>
    </source>
</evidence>
<dbReference type="EMBL" id="JACMSC010000008">
    <property type="protein sequence ID" value="KAG6509385.1"/>
    <property type="molecule type" value="Genomic_DNA"/>
</dbReference>
<dbReference type="PANTHER" id="PTHR31282">
    <property type="entry name" value="WRKY TRANSCRIPTION FACTOR 21-RELATED"/>
    <property type="match status" value="1"/>
</dbReference>
<keyword evidence="9" id="KW-1185">Reference proteome</keyword>
<evidence type="ECO:0000313" key="9">
    <source>
        <dbReference type="Proteomes" id="UP000734854"/>
    </source>
</evidence>
<dbReference type="SUPFAM" id="SSF118290">
    <property type="entry name" value="WRKY DNA-binding domain"/>
    <property type="match status" value="1"/>
</dbReference>
<dbReference type="InterPro" id="IPR003657">
    <property type="entry name" value="WRKY_dom"/>
</dbReference>
<feature type="domain" description="WRKY" evidence="7">
    <location>
        <begin position="108"/>
        <end position="172"/>
    </location>
</feature>
<protein>
    <recommendedName>
        <fullName evidence="7">WRKY domain-containing protein</fullName>
    </recommendedName>
</protein>
<comment type="caution">
    <text evidence="8">The sequence shown here is derived from an EMBL/GenBank/DDBJ whole genome shotgun (WGS) entry which is preliminary data.</text>
</comment>
<dbReference type="GO" id="GO:0043565">
    <property type="term" value="F:sequence-specific DNA binding"/>
    <property type="evidence" value="ECO:0007669"/>
    <property type="project" value="InterPro"/>
</dbReference>
<dbReference type="Gene3D" id="2.20.25.80">
    <property type="entry name" value="WRKY domain"/>
    <property type="match status" value="1"/>
</dbReference>
<keyword evidence="4" id="KW-0804">Transcription</keyword>
<comment type="subcellular location">
    <subcellularLocation>
        <location evidence="1">Nucleus</location>
    </subcellularLocation>
</comment>
<evidence type="ECO:0000313" key="8">
    <source>
        <dbReference type="EMBL" id="KAG6509385.1"/>
    </source>
</evidence>